<sequence length="692" mass="79253">MVNSLSTTLISIFGAPTSSQIEQVISDQKSYLKPNEAVVTTFDLSPSFIIFNILTENNLIATGTLYIQNIPNSTAQTLWLRCKDALNTSRDIKIKITVLKNSTDNQNDECPYLTLLSSGKADDLISKRLEERLSRCEKKVMKINFEPDAPPRLGVEIKNYEAENLVDLDSGRLESIGGDQIKKQVKILSEEIKKIGLNPVQEHRNELRNQVRERVDQQENFEKYTENAVSDITKLISEMWRQEEQRTKIMQNIMEEENKIRENTIEIDTLKDQLSSLQKNTLMMKALRIRYRDLENLYENEGKFLEDSHKARNALNKKFEEAKNAANNARNEHGKLVEKLNKESEEYYEKLKSVSVNEKSLIENCQDLKNALSELKVKLADKSLADSPDVSLASNDRYTCISKLQSLQTEAFEHDQESKLKYKSAIDQKHTSYETLISLYRNLENQSQLCYSKHLENYLNSNELTFLEQSCCIQGDISNLTESLTKFLKFYSLSNKSALVYLNSTSSQILKETDNIKDQCNKINEIMNCVVEKDSETDRIKAVMGEIKLRHPPYIPKLDDPIDVALFEFIKSCEEPIPIPFTREEYGVYLFGTKRIFLKLENGNIVIRVGGGFTSIQNFIEIYTPIELQRQEEVVEDANPQFKSSQARFTQSPQKGMSPQRAARIIQGAVEVGVSGTPFKSLSPFRKTPNKK</sequence>
<keyword evidence="3" id="KW-0206">Cytoskeleton</keyword>
<dbReference type="Pfam" id="PF02187">
    <property type="entry name" value="GAS2"/>
    <property type="match status" value="1"/>
</dbReference>
<dbReference type="PROSITE" id="PS51460">
    <property type="entry name" value="GAR"/>
    <property type="match status" value="1"/>
</dbReference>
<dbReference type="EMBL" id="MPUH01000007">
    <property type="protein sequence ID" value="OMJ95808.1"/>
    <property type="molecule type" value="Genomic_DNA"/>
</dbReference>
<feature type="coiled-coil region" evidence="4">
    <location>
        <begin position="253"/>
        <end position="280"/>
    </location>
</feature>
<evidence type="ECO:0000313" key="7">
    <source>
        <dbReference type="Proteomes" id="UP000187209"/>
    </source>
</evidence>
<dbReference type="OrthoDB" id="298720at2759"/>
<dbReference type="InterPro" id="IPR036534">
    <property type="entry name" value="GAR_dom_sf"/>
</dbReference>
<evidence type="ECO:0000259" key="5">
    <source>
        <dbReference type="PROSITE" id="PS51460"/>
    </source>
</evidence>
<feature type="coiled-coil region" evidence="4">
    <location>
        <begin position="200"/>
        <end position="227"/>
    </location>
</feature>
<reference evidence="6 7" key="1">
    <citation type="submission" date="2016-11" db="EMBL/GenBank/DDBJ databases">
        <title>The macronuclear genome of Stentor coeruleus: a giant cell with tiny introns.</title>
        <authorList>
            <person name="Slabodnick M."/>
            <person name="Ruby J.G."/>
            <person name="Reiff S.B."/>
            <person name="Swart E.C."/>
            <person name="Gosai S."/>
            <person name="Prabakaran S."/>
            <person name="Witkowska E."/>
            <person name="Larue G.E."/>
            <person name="Fisher S."/>
            <person name="Freeman R.M."/>
            <person name="Gunawardena J."/>
            <person name="Chu W."/>
            <person name="Stover N.A."/>
            <person name="Gregory B.D."/>
            <person name="Nowacki M."/>
            <person name="Derisi J."/>
            <person name="Roy S.W."/>
            <person name="Marshall W.F."/>
            <person name="Sood P."/>
        </authorList>
    </citation>
    <scope>NUCLEOTIDE SEQUENCE [LARGE SCALE GENOMIC DNA]</scope>
    <source>
        <strain evidence="6">WM001</strain>
    </source>
</reference>
<gene>
    <name evidence="6" type="ORF">SteCoe_702</name>
</gene>
<protein>
    <recommendedName>
        <fullName evidence="5">GAR domain-containing protein</fullName>
    </recommendedName>
</protein>
<accession>A0A1R2D3H5</accession>
<evidence type="ECO:0000256" key="1">
    <source>
        <dbReference type="ARBA" id="ARBA00004245"/>
    </source>
</evidence>
<dbReference type="Proteomes" id="UP000187209">
    <property type="component" value="Unassembled WGS sequence"/>
</dbReference>
<dbReference type="Gene3D" id="3.30.920.20">
    <property type="entry name" value="Gas2-like domain"/>
    <property type="match status" value="1"/>
</dbReference>
<dbReference type="GO" id="GO:0005856">
    <property type="term" value="C:cytoskeleton"/>
    <property type="evidence" value="ECO:0007669"/>
    <property type="project" value="UniProtKB-SubCell"/>
</dbReference>
<dbReference type="InterPro" id="IPR003108">
    <property type="entry name" value="GAR_dom"/>
</dbReference>
<keyword evidence="4" id="KW-0175">Coiled coil</keyword>
<comment type="caution">
    <text evidence="6">The sequence shown here is derived from an EMBL/GenBank/DDBJ whole genome shotgun (WGS) entry which is preliminary data.</text>
</comment>
<proteinExistence type="predicted"/>
<dbReference type="SUPFAM" id="SSF143575">
    <property type="entry name" value="GAS2 domain-like"/>
    <property type="match status" value="1"/>
</dbReference>
<organism evidence="6 7">
    <name type="scientific">Stentor coeruleus</name>
    <dbReference type="NCBI Taxonomy" id="5963"/>
    <lineage>
        <taxon>Eukaryota</taxon>
        <taxon>Sar</taxon>
        <taxon>Alveolata</taxon>
        <taxon>Ciliophora</taxon>
        <taxon>Postciliodesmatophora</taxon>
        <taxon>Heterotrichea</taxon>
        <taxon>Heterotrichida</taxon>
        <taxon>Stentoridae</taxon>
        <taxon>Stentor</taxon>
    </lineage>
</organism>
<dbReference type="AlphaFoldDB" id="A0A1R2D3H5"/>
<keyword evidence="2" id="KW-0963">Cytoplasm</keyword>
<comment type="subcellular location">
    <subcellularLocation>
        <location evidence="1">Cytoplasm</location>
        <location evidence="1">Cytoskeleton</location>
    </subcellularLocation>
</comment>
<name>A0A1R2D3H5_9CILI</name>
<evidence type="ECO:0000256" key="3">
    <source>
        <dbReference type="ARBA" id="ARBA00023212"/>
    </source>
</evidence>
<feature type="coiled-coil region" evidence="4">
    <location>
        <begin position="305"/>
        <end position="385"/>
    </location>
</feature>
<feature type="domain" description="GAR" evidence="5">
    <location>
        <begin position="553"/>
        <end position="627"/>
    </location>
</feature>
<evidence type="ECO:0000313" key="6">
    <source>
        <dbReference type="EMBL" id="OMJ95808.1"/>
    </source>
</evidence>
<evidence type="ECO:0000256" key="4">
    <source>
        <dbReference type="SAM" id="Coils"/>
    </source>
</evidence>
<evidence type="ECO:0000256" key="2">
    <source>
        <dbReference type="ARBA" id="ARBA00022490"/>
    </source>
</evidence>
<keyword evidence="7" id="KW-1185">Reference proteome</keyword>
<dbReference type="GO" id="GO:0008017">
    <property type="term" value="F:microtubule binding"/>
    <property type="evidence" value="ECO:0007669"/>
    <property type="project" value="InterPro"/>
</dbReference>